<dbReference type="OrthoDB" id="7782105at2"/>
<protein>
    <recommendedName>
        <fullName evidence="2">YCII-related domain-containing protein</fullName>
    </recommendedName>
</protein>
<dbReference type="Pfam" id="PF03795">
    <property type="entry name" value="YCII"/>
    <property type="match status" value="1"/>
</dbReference>
<keyword evidence="4" id="KW-1185">Reference proteome</keyword>
<evidence type="ECO:0000256" key="1">
    <source>
        <dbReference type="ARBA" id="ARBA00007689"/>
    </source>
</evidence>
<dbReference type="InterPro" id="IPR005545">
    <property type="entry name" value="YCII"/>
</dbReference>
<proteinExistence type="inferred from homology"/>
<accession>A0A1P9WSY0</accession>
<evidence type="ECO:0000313" key="4">
    <source>
        <dbReference type="Proteomes" id="UP000187941"/>
    </source>
</evidence>
<evidence type="ECO:0000313" key="3">
    <source>
        <dbReference type="EMBL" id="AQG78440.1"/>
    </source>
</evidence>
<sequence>MEKFMLIFHDNAAATAIQPSPEEMQAEMQKWNVWIAGLAAQGKFIGTEGLMPFGKVVRGQESIVTDGPFTEGKEIIGGYAVVNADTLDEAIGLTAGCPILADNGAVEVRPIINFEQFA</sequence>
<comment type="similarity">
    <text evidence="1">Belongs to the YciI family.</text>
</comment>
<organism evidence="3 4">
    <name type="scientific">Spirosoma montaniterrae</name>
    <dbReference type="NCBI Taxonomy" id="1178516"/>
    <lineage>
        <taxon>Bacteria</taxon>
        <taxon>Pseudomonadati</taxon>
        <taxon>Bacteroidota</taxon>
        <taxon>Cytophagia</taxon>
        <taxon>Cytophagales</taxon>
        <taxon>Cytophagaceae</taxon>
        <taxon>Spirosoma</taxon>
    </lineage>
</organism>
<name>A0A1P9WSY0_9BACT</name>
<dbReference type="PANTHER" id="PTHR35174">
    <property type="entry name" value="BLL7171 PROTEIN-RELATED"/>
    <property type="match status" value="1"/>
</dbReference>
<dbReference type="AlphaFoldDB" id="A0A1P9WSY0"/>
<gene>
    <name evidence="3" type="ORF">AWR27_03255</name>
</gene>
<dbReference type="EMBL" id="CP014263">
    <property type="protein sequence ID" value="AQG78440.1"/>
    <property type="molecule type" value="Genomic_DNA"/>
</dbReference>
<evidence type="ECO:0000259" key="2">
    <source>
        <dbReference type="Pfam" id="PF03795"/>
    </source>
</evidence>
<dbReference type="Gene3D" id="3.30.70.1060">
    <property type="entry name" value="Dimeric alpha+beta barrel"/>
    <property type="match status" value="1"/>
</dbReference>
<reference evidence="3 4" key="1">
    <citation type="submission" date="2016-01" db="EMBL/GenBank/DDBJ databases">
        <authorList>
            <person name="Oliw E.H."/>
        </authorList>
    </citation>
    <scope>NUCLEOTIDE SEQUENCE [LARGE SCALE GENOMIC DNA]</scope>
    <source>
        <strain evidence="3 4">DY10</strain>
    </source>
</reference>
<dbReference type="STRING" id="1178516.AWR27_03255"/>
<dbReference type="SUPFAM" id="SSF54909">
    <property type="entry name" value="Dimeric alpha+beta barrel"/>
    <property type="match status" value="1"/>
</dbReference>
<dbReference type="KEGG" id="smon:AWR27_03255"/>
<dbReference type="Proteomes" id="UP000187941">
    <property type="component" value="Chromosome"/>
</dbReference>
<dbReference type="RefSeq" id="WP_077129881.1">
    <property type="nucleotide sequence ID" value="NZ_CP014263.1"/>
</dbReference>
<feature type="domain" description="YCII-related" evidence="2">
    <location>
        <begin position="4"/>
        <end position="114"/>
    </location>
</feature>
<dbReference type="InterPro" id="IPR011008">
    <property type="entry name" value="Dimeric_a/b-barrel"/>
</dbReference>